<sequence>MSSHRSIPNVDRISNLPDSVICHILSFLSTKQSAATSILSKRWNPLWHSVFTLDFDDQSFTDFHTFRHFVYSGASLRGCKQLKRAGPPSRMGLNFFFIFISSIMVVSF</sequence>
<dbReference type="Proteomes" id="UP000265566">
    <property type="component" value="Chromosome 7"/>
</dbReference>
<reference evidence="2" key="1">
    <citation type="journal article" date="2018" name="Nat. Plants">
        <title>Whole-genome landscape of Medicago truncatula symbiotic genes.</title>
        <authorList>
            <person name="Pecrix Y."/>
            <person name="Gamas P."/>
            <person name="Carrere S."/>
        </authorList>
    </citation>
    <scope>NUCLEOTIDE SEQUENCE</scope>
    <source>
        <tissue evidence="2">Leaves</tissue>
    </source>
</reference>
<dbReference type="InterPro" id="IPR055294">
    <property type="entry name" value="FBL60-like"/>
</dbReference>
<dbReference type="Gramene" id="rna39411">
    <property type="protein sequence ID" value="RHN45186.1"/>
    <property type="gene ID" value="gene39411"/>
</dbReference>
<dbReference type="Gene3D" id="1.20.1280.50">
    <property type="match status" value="1"/>
</dbReference>
<dbReference type="PROSITE" id="PS50181">
    <property type="entry name" value="FBOX"/>
    <property type="match status" value="1"/>
</dbReference>
<protein>
    <submittedName>
        <fullName evidence="2">Putative F-box domain-containing protein</fullName>
    </submittedName>
</protein>
<dbReference type="Pfam" id="PF00646">
    <property type="entry name" value="F-box"/>
    <property type="match status" value="1"/>
</dbReference>
<comment type="caution">
    <text evidence="2">The sequence shown here is derived from an EMBL/GenBank/DDBJ whole genome shotgun (WGS) entry which is preliminary data.</text>
</comment>
<dbReference type="CDD" id="cd22160">
    <property type="entry name" value="F-box_AtFBL13-like"/>
    <property type="match status" value="1"/>
</dbReference>
<dbReference type="SUPFAM" id="SSF81383">
    <property type="entry name" value="F-box domain"/>
    <property type="match status" value="1"/>
</dbReference>
<dbReference type="PANTHER" id="PTHR31293:SF16">
    <property type="entry name" value="RNI-LIKE SUPERFAMILY PROTEIN"/>
    <property type="match status" value="1"/>
</dbReference>
<dbReference type="EMBL" id="PSQE01000007">
    <property type="protein sequence ID" value="RHN45186.1"/>
    <property type="molecule type" value="Genomic_DNA"/>
</dbReference>
<dbReference type="InterPro" id="IPR036047">
    <property type="entry name" value="F-box-like_dom_sf"/>
</dbReference>
<evidence type="ECO:0000313" key="2">
    <source>
        <dbReference type="EMBL" id="RHN45186.1"/>
    </source>
</evidence>
<dbReference type="SMART" id="SM00256">
    <property type="entry name" value="FBOX"/>
    <property type="match status" value="1"/>
</dbReference>
<dbReference type="InterPro" id="IPR053781">
    <property type="entry name" value="F-box_AtFBL13-like"/>
</dbReference>
<evidence type="ECO:0000259" key="1">
    <source>
        <dbReference type="PROSITE" id="PS50181"/>
    </source>
</evidence>
<proteinExistence type="predicted"/>
<dbReference type="InterPro" id="IPR001810">
    <property type="entry name" value="F-box_dom"/>
</dbReference>
<accession>A0A396GVN6</accession>
<name>A0A396GVN6_MEDTR</name>
<gene>
    <name evidence="2" type="ORF">MtrunA17_Chr7g0227621</name>
</gene>
<feature type="domain" description="F-box" evidence="1">
    <location>
        <begin position="10"/>
        <end position="63"/>
    </location>
</feature>
<organism evidence="2">
    <name type="scientific">Medicago truncatula</name>
    <name type="common">Barrel medic</name>
    <name type="synonym">Medicago tribuloides</name>
    <dbReference type="NCBI Taxonomy" id="3880"/>
    <lineage>
        <taxon>Eukaryota</taxon>
        <taxon>Viridiplantae</taxon>
        <taxon>Streptophyta</taxon>
        <taxon>Embryophyta</taxon>
        <taxon>Tracheophyta</taxon>
        <taxon>Spermatophyta</taxon>
        <taxon>Magnoliopsida</taxon>
        <taxon>eudicotyledons</taxon>
        <taxon>Gunneridae</taxon>
        <taxon>Pentapetalae</taxon>
        <taxon>rosids</taxon>
        <taxon>fabids</taxon>
        <taxon>Fabales</taxon>
        <taxon>Fabaceae</taxon>
        <taxon>Papilionoideae</taxon>
        <taxon>50 kb inversion clade</taxon>
        <taxon>NPAAA clade</taxon>
        <taxon>Hologalegina</taxon>
        <taxon>IRL clade</taxon>
        <taxon>Trifolieae</taxon>
        <taxon>Medicago</taxon>
    </lineage>
</organism>
<dbReference type="PANTHER" id="PTHR31293">
    <property type="entry name" value="RNI-LIKE SUPERFAMILY PROTEIN"/>
    <property type="match status" value="1"/>
</dbReference>
<dbReference type="AlphaFoldDB" id="A0A396GVN6"/>